<name>A0ACB9XBP7_CHAAC</name>
<evidence type="ECO:0000313" key="1">
    <source>
        <dbReference type="EMBL" id="KAI4823630.1"/>
    </source>
</evidence>
<proteinExistence type="predicted"/>
<accession>A0ACB9XBP7</accession>
<organism evidence="1 2">
    <name type="scientific">Chaenocephalus aceratus</name>
    <name type="common">Blackfin icefish</name>
    <name type="synonym">Chaenichthys aceratus</name>
    <dbReference type="NCBI Taxonomy" id="36190"/>
    <lineage>
        <taxon>Eukaryota</taxon>
        <taxon>Metazoa</taxon>
        <taxon>Chordata</taxon>
        <taxon>Craniata</taxon>
        <taxon>Vertebrata</taxon>
        <taxon>Euteleostomi</taxon>
        <taxon>Actinopterygii</taxon>
        <taxon>Neopterygii</taxon>
        <taxon>Teleostei</taxon>
        <taxon>Neoteleostei</taxon>
        <taxon>Acanthomorphata</taxon>
        <taxon>Eupercaria</taxon>
        <taxon>Perciformes</taxon>
        <taxon>Notothenioidei</taxon>
        <taxon>Channichthyidae</taxon>
        <taxon>Chaenocephalus</taxon>
    </lineage>
</organism>
<dbReference type="EMBL" id="CM043791">
    <property type="protein sequence ID" value="KAI4823630.1"/>
    <property type="molecule type" value="Genomic_DNA"/>
</dbReference>
<dbReference type="Proteomes" id="UP001057452">
    <property type="component" value="Chromosome 7"/>
</dbReference>
<comment type="caution">
    <text evidence="1">The sequence shown here is derived from an EMBL/GenBank/DDBJ whole genome shotgun (WGS) entry which is preliminary data.</text>
</comment>
<evidence type="ECO:0000313" key="2">
    <source>
        <dbReference type="Proteomes" id="UP001057452"/>
    </source>
</evidence>
<keyword evidence="2" id="KW-1185">Reference proteome</keyword>
<protein>
    <submittedName>
        <fullName evidence="1">Uncharacterized protein</fullName>
    </submittedName>
</protein>
<gene>
    <name evidence="1" type="ORF">KUCAC02_012208</name>
</gene>
<reference evidence="1" key="1">
    <citation type="submission" date="2022-05" db="EMBL/GenBank/DDBJ databases">
        <title>Chromosome-level genome of Chaenocephalus aceratus.</title>
        <authorList>
            <person name="Park H."/>
        </authorList>
    </citation>
    <scope>NUCLEOTIDE SEQUENCE</scope>
    <source>
        <strain evidence="1">KU_202001</strain>
    </source>
</reference>
<sequence length="116" mass="12716">MHQISDPKIAFAFLRPPVSSKSTSSSLFVSYSKSLGQKKDKLVQAVAEAMSHVLETTCVQSWETLRDLLSELCLCLCTPTDPGKPAETSEELKSCVLRCLDALLHAAYGDIIFKPL</sequence>